<reference evidence="7" key="1">
    <citation type="submission" date="2020-05" db="EMBL/GenBank/DDBJ databases">
        <title>Phylogenomic resolution of chytrid fungi.</title>
        <authorList>
            <person name="Stajich J.E."/>
            <person name="Amses K."/>
            <person name="Simmons R."/>
            <person name="Seto K."/>
            <person name="Myers J."/>
            <person name="Bonds A."/>
            <person name="Quandt C.A."/>
            <person name="Barry K."/>
            <person name="Liu P."/>
            <person name="Grigoriev I."/>
            <person name="Longcore J.E."/>
            <person name="James T.Y."/>
        </authorList>
    </citation>
    <scope>NUCLEOTIDE SEQUENCE</scope>
    <source>
        <strain evidence="7">JEL0318</strain>
    </source>
</reference>
<keyword evidence="5" id="KW-0503">Monooxygenase</keyword>
<name>A0AAD5X1I2_9FUNG</name>
<dbReference type="GO" id="GO:0004497">
    <property type="term" value="F:monooxygenase activity"/>
    <property type="evidence" value="ECO:0007669"/>
    <property type="project" value="UniProtKB-KW"/>
</dbReference>
<evidence type="ECO:0000313" key="8">
    <source>
        <dbReference type="Proteomes" id="UP001212841"/>
    </source>
</evidence>
<keyword evidence="8" id="KW-1185">Reference proteome</keyword>
<keyword evidence="4" id="KW-0560">Oxidoreductase</keyword>
<comment type="caution">
    <text evidence="7">The sequence shown here is derived from an EMBL/GenBank/DDBJ whole genome shotgun (WGS) entry which is preliminary data.</text>
</comment>
<dbReference type="GO" id="GO:0071949">
    <property type="term" value="F:FAD binding"/>
    <property type="evidence" value="ECO:0007669"/>
    <property type="project" value="InterPro"/>
</dbReference>
<keyword evidence="3" id="KW-0274">FAD</keyword>
<dbReference type="PANTHER" id="PTHR13789">
    <property type="entry name" value="MONOOXYGENASE"/>
    <property type="match status" value="1"/>
</dbReference>
<dbReference type="Gene3D" id="3.50.50.60">
    <property type="entry name" value="FAD/NAD(P)-binding domain"/>
    <property type="match status" value="1"/>
</dbReference>
<proteinExistence type="inferred from homology"/>
<sequence>MTPRSQTAQTAIILGGGPTGCFTALTLANIGYTTTIYEIRPEPAVTVGGGVNLSPNCIRILQKIGLADKIIAAGWKCDRIVMRNARGQTLGIAEDGVESKYGYPMVMIRRMRFLRILLDAVKEKGIPIHYSKKATSISETSSDVTVTFEDTTTATASILLGCDGIHSFTRTHHVAPQISETYTGVAASFQFLNKSTMDPLPSLPGDVTGHFGAEGFVGMVRSAPEEIFWMVNSQQPLKSREGWKEDHPTAVRDKLLAKFGHWASPVPEVINAATEEMYWYPIHKLDITSDPTYTWHTPRTLLLGDAAHAMPPHAGQGTAMGFEDAVMLGRVLEKYPAWEYEDVFQKVYEVRVPRVREVLATAEKRGGERREVYWWVAYLREWVVWAFLSLKDKKALDPVVQYDVYKVDV</sequence>
<gene>
    <name evidence="7" type="ORF">HK097_000356</name>
</gene>
<dbReference type="SUPFAM" id="SSF51905">
    <property type="entry name" value="FAD/NAD(P)-binding domain"/>
    <property type="match status" value="1"/>
</dbReference>
<evidence type="ECO:0000256" key="3">
    <source>
        <dbReference type="ARBA" id="ARBA00022827"/>
    </source>
</evidence>
<dbReference type="PRINTS" id="PR00420">
    <property type="entry name" value="RNGMNOXGNASE"/>
</dbReference>
<evidence type="ECO:0000256" key="4">
    <source>
        <dbReference type="ARBA" id="ARBA00023002"/>
    </source>
</evidence>
<evidence type="ECO:0000259" key="6">
    <source>
        <dbReference type="Pfam" id="PF01494"/>
    </source>
</evidence>
<dbReference type="PANTHER" id="PTHR13789:SF309">
    <property type="entry name" value="PUTATIVE (AFU_ORTHOLOGUE AFUA_6G14510)-RELATED"/>
    <property type="match status" value="1"/>
</dbReference>
<evidence type="ECO:0000313" key="7">
    <source>
        <dbReference type="EMBL" id="KAJ3046971.1"/>
    </source>
</evidence>
<dbReference type="EMBL" id="JADGJD010001054">
    <property type="protein sequence ID" value="KAJ3046971.1"/>
    <property type="molecule type" value="Genomic_DNA"/>
</dbReference>
<protein>
    <recommendedName>
        <fullName evidence="6">FAD-binding domain-containing protein</fullName>
    </recommendedName>
</protein>
<evidence type="ECO:0000256" key="5">
    <source>
        <dbReference type="ARBA" id="ARBA00023033"/>
    </source>
</evidence>
<organism evidence="7 8">
    <name type="scientific">Rhizophlyctis rosea</name>
    <dbReference type="NCBI Taxonomy" id="64517"/>
    <lineage>
        <taxon>Eukaryota</taxon>
        <taxon>Fungi</taxon>
        <taxon>Fungi incertae sedis</taxon>
        <taxon>Chytridiomycota</taxon>
        <taxon>Chytridiomycota incertae sedis</taxon>
        <taxon>Chytridiomycetes</taxon>
        <taxon>Rhizophlyctidales</taxon>
        <taxon>Rhizophlyctidaceae</taxon>
        <taxon>Rhizophlyctis</taxon>
    </lineage>
</organism>
<dbReference type="InterPro" id="IPR036188">
    <property type="entry name" value="FAD/NAD-bd_sf"/>
</dbReference>
<dbReference type="Proteomes" id="UP001212841">
    <property type="component" value="Unassembled WGS sequence"/>
</dbReference>
<evidence type="ECO:0000256" key="2">
    <source>
        <dbReference type="ARBA" id="ARBA00022630"/>
    </source>
</evidence>
<dbReference type="InterPro" id="IPR002938">
    <property type="entry name" value="FAD-bd"/>
</dbReference>
<dbReference type="AlphaFoldDB" id="A0AAD5X1I2"/>
<keyword evidence="2" id="KW-0285">Flavoprotein</keyword>
<dbReference type="Pfam" id="PF01494">
    <property type="entry name" value="FAD_binding_3"/>
    <property type="match status" value="1"/>
</dbReference>
<dbReference type="InterPro" id="IPR050493">
    <property type="entry name" value="FAD-dep_Monooxygenase_BioMet"/>
</dbReference>
<accession>A0AAD5X1I2</accession>
<evidence type="ECO:0000256" key="1">
    <source>
        <dbReference type="ARBA" id="ARBA00007992"/>
    </source>
</evidence>
<comment type="similarity">
    <text evidence="1">Belongs to the paxM FAD-dependent monooxygenase family.</text>
</comment>
<feature type="domain" description="FAD-binding" evidence="6">
    <location>
        <begin position="11"/>
        <end position="334"/>
    </location>
</feature>